<evidence type="ECO:0000256" key="4">
    <source>
        <dbReference type="ARBA" id="ARBA00022656"/>
    </source>
</evidence>
<evidence type="ECO:0000256" key="5">
    <source>
        <dbReference type="ARBA" id="ARBA00022735"/>
    </source>
</evidence>
<keyword evidence="5" id="KW-0354">Hemolysis</keyword>
<keyword evidence="4" id="KW-0800">Toxin</keyword>
<evidence type="ECO:0000313" key="9">
    <source>
        <dbReference type="EMBL" id="PTK58335.1"/>
    </source>
</evidence>
<dbReference type="GO" id="GO:0031640">
    <property type="term" value="P:killing of cells of another organism"/>
    <property type="evidence" value="ECO:0007669"/>
    <property type="project" value="UniProtKB-KW"/>
</dbReference>
<keyword evidence="7" id="KW-0843">Virulence</keyword>
<evidence type="ECO:0000256" key="1">
    <source>
        <dbReference type="ARBA" id="ARBA00004613"/>
    </source>
</evidence>
<evidence type="ECO:0000313" key="10">
    <source>
        <dbReference type="EMBL" id="SUM54071.1"/>
    </source>
</evidence>
<evidence type="ECO:0000256" key="7">
    <source>
        <dbReference type="ARBA" id="ARBA00023026"/>
    </source>
</evidence>
<dbReference type="EMBL" id="JAFNLT010000002">
    <property type="protein sequence ID" value="MBO1226378.1"/>
    <property type="molecule type" value="Genomic_DNA"/>
</dbReference>
<keyword evidence="3" id="KW-0964">Secreted</keyword>
<sequence length="44" mass="4580">MSNFVNAISEAVKAGLNADWITMGTSIADALAKGADFILGFFNS</sequence>
<comment type="similarity">
    <text evidence="2">Belongs to the staphylococcal hemolytic protein family.</text>
</comment>
<evidence type="ECO:0000256" key="3">
    <source>
        <dbReference type="ARBA" id="ARBA00022525"/>
    </source>
</evidence>
<protein>
    <submittedName>
        <fullName evidence="9">Beta-class phenol-soluble modulin</fullName>
    </submittedName>
    <submittedName>
        <fullName evidence="10">Slush B</fullName>
    </submittedName>
</protein>
<dbReference type="GO" id="GO:0090729">
    <property type="term" value="F:toxin activity"/>
    <property type="evidence" value="ECO:0007669"/>
    <property type="project" value="UniProtKB-KW"/>
</dbReference>
<reference evidence="9 11" key="1">
    <citation type="journal article" date="2016" name="Front. Microbiol.">
        <title>Comprehensive Phylogenetic Analysis of Bovine Non-aureus Staphylococci Species Based on Whole-Genome Sequencing.</title>
        <authorList>
            <person name="Naushad S."/>
            <person name="Barkema H.W."/>
            <person name="Luby C."/>
            <person name="Condas L.A."/>
            <person name="Nobrega D.B."/>
            <person name="Carson D.A."/>
            <person name="De Buck J."/>
        </authorList>
    </citation>
    <scope>NUCLEOTIDE SEQUENCE [LARGE SCALE GENOMIC DNA]</scope>
    <source>
        <strain evidence="9 11">SNUC 4337</strain>
    </source>
</reference>
<dbReference type="Proteomes" id="UP000240400">
    <property type="component" value="Unassembled WGS sequence"/>
</dbReference>
<dbReference type="EMBL" id="PZHR01000054">
    <property type="protein sequence ID" value="PTK58335.1"/>
    <property type="molecule type" value="Genomic_DNA"/>
</dbReference>
<dbReference type="EMBL" id="UHDS01000001">
    <property type="protein sequence ID" value="SUM54071.1"/>
    <property type="molecule type" value="Genomic_DNA"/>
</dbReference>
<accession>A0A2T4S978</accession>
<proteinExistence type="inferred from homology"/>
<evidence type="ECO:0000313" key="8">
    <source>
        <dbReference type="EMBL" id="MBO1226378.1"/>
    </source>
</evidence>
<dbReference type="OrthoDB" id="2397642at2"/>
<keyword evidence="13" id="KW-1185">Reference proteome</keyword>
<name>A0A2T4S978_9STAP</name>
<dbReference type="RefSeq" id="WP_103373171.1">
    <property type="nucleotide sequence ID" value="NZ_BMCF01000001.1"/>
</dbReference>
<evidence type="ECO:0000256" key="2">
    <source>
        <dbReference type="ARBA" id="ARBA00006367"/>
    </source>
</evidence>
<reference evidence="10 12" key="3">
    <citation type="submission" date="2018-06" db="EMBL/GenBank/DDBJ databases">
        <authorList>
            <consortium name="Pathogen Informatics"/>
            <person name="Doyle S."/>
        </authorList>
    </citation>
    <scope>NUCLEOTIDE SEQUENCE [LARGE SCALE GENOMIC DNA]</scope>
    <source>
        <strain evidence="10 12">NCTC13834</strain>
    </source>
</reference>
<evidence type="ECO:0000313" key="13">
    <source>
        <dbReference type="Proteomes" id="UP000664081"/>
    </source>
</evidence>
<dbReference type="Proteomes" id="UP000664081">
    <property type="component" value="Unassembled WGS sequence"/>
</dbReference>
<evidence type="ECO:0000313" key="11">
    <source>
        <dbReference type="Proteomes" id="UP000240400"/>
    </source>
</evidence>
<dbReference type="GO" id="GO:0005576">
    <property type="term" value="C:extracellular region"/>
    <property type="evidence" value="ECO:0007669"/>
    <property type="project" value="UniProtKB-SubCell"/>
</dbReference>
<dbReference type="Proteomes" id="UP000254412">
    <property type="component" value="Unassembled WGS sequence"/>
</dbReference>
<comment type="subcellular location">
    <subcellularLocation>
        <location evidence="1">Secreted</location>
    </subcellularLocation>
</comment>
<dbReference type="AlphaFoldDB" id="A0A2T4S978"/>
<keyword evidence="6" id="KW-0204">Cytolysis</keyword>
<evidence type="ECO:0000256" key="6">
    <source>
        <dbReference type="ARBA" id="ARBA00022852"/>
    </source>
</evidence>
<evidence type="ECO:0000313" key="12">
    <source>
        <dbReference type="Proteomes" id="UP000254412"/>
    </source>
</evidence>
<dbReference type="Pfam" id="PF05480">
    <property type="entry name" value="PSMbeta"/>
    <property type="match status" value="1"/>
</dbReference>
<gene>
    <name evidence="9" type="ORF">BUZ61_09780</name>
    <name evidence="8" type="ORF">J3T88_03450</name>
    <name evidence="10" type="ORF">NCTC13834_00354</name>
</gene>
<reference evidence="9" key="2">
    <citation type="submission" date="2018-03" db="EMBL/GenBank/DDBJ databases">
        <authorList>
            <person name="Keele B.F."/>
        </authorList>
    </citation>
    <scope>NUCLEOTIDE SEQUENCE</scope>
    <source>
        <strain evidence="9">SNUC 4337</strain>
    </source>
</reference>
<reference evidence="8 13" key="4">
    <citation type="submission" date="2021-03" db="EMBL/GenBank/DDBJ databases">
        <title>Staphylococci and Mammaliicocci in bats.</title>
        <authorList>
            <person name="Fountain K."/>
        </authorList>
    </citation>
    <scope>NUCLEOTIDE SEQUENCE [LARGE SCALE GENOMIC DNA]</scope>
    <source>
        <strain evidence="8 13">18_1_E_SW</strain>
    </source>
</reference>
<organism evidence="9 11">
    <name type="scientific">Staphylococcus nepalensis</name>
    <dbReference type="NCBI Taxonomy" id="214473"/>
    <lineage>
        <taxon>Bacteria</taxon>
        <taxon>Bacillati</taxon>
        <taxon>Bacillota</taxon>
        <taxon>Bacilli</taxon>
        <taxon>Bacillales</taxon>
        <taxon>Staphylococcaceae</taxon>
        <taxon>Staphylococcus</taxon>
    </lineage>
</organism>
<dbReference type="InterPro" id="IPR008846">
    <property type="entry name" value="PSMbeta"/>
</dbReference>